<dbReference type="PANTHER" id="PTHR43300">
    <property type="entry name" value="ACETYLTRANSFERASE"/>
    <property type="match status" value="1"/>
</dbReference>
<dbReference type="EMBL" id="CP063362">
    <property type="protein sequence ID" value="QRG05279.1"/>
    <property type="molecule type" value="Genomic_DNA"/>
</dbReference>
<proteinExistence type="inferred from homology"/>
<dbReference type="AlphaFoldDB" id="A0A974PKP9"/>
<reference evidence="5 6" key="1">
    <citation type="submission" date="2020-10" db="EMBL/GenBank/DDBJ databases">
        <title>Degradation of 1,4-Dioxane by Xanthobacter sp. YN2, via a Novel Group-2 Soluble Di-Iron Monooxygenase.</title>
        <authorList>
            <person name="Ma F."/>
            <person name="Wang Y."/>
            <person name="Yang J."/>
            <person name="Guo H."/>
            <person name="Su D."/>
            <person name="Yu L."/>
        </authorList>
    </citation>
    <scope>NUCLEOTIDE SEQUENCE [LARGE SCALE GENOMIC DNA]</scope>
    <source>
        <strain evidence="5 6">YN2</strain>
    </source>
</reference>
<dbReference type="InterPro" id="IPR050179">
    <property type="entry name" value="Trans_hexapeptide_repeat"/>
</dbReference>
<dbReference type="Pfam" id="PF00132">
    <property type="entry name" value="Hexapep"/>
    <property type="match status" value="1"/>
</dbReference>
<keyword evidence="2" id="KW-0808">Transferase</keyword>
<keyword evidence="3" id="KW-0677">Repeat</keyword>
<evidence type="ECO:0000256" key="4">
    <source>
        <dbReference type="ARBA" id="ARBA00023315"/>
    </source>
</evidence>
<keyword evidence="4" id="KW-0012">Acyltransferase</keyword>
<dbReference type="Proteomes" id="UP000596427">
    <property type="component" value="Chromosome"/>
</dbReference>
<protein>
    <submittedName>
        <fullName evidence="5">CatB-related O-acetyltransferase</fullName>
    </submittedName>
</protein>
<comment type="similarity">
    <text evidence="1">Belongs to the transferase hexapeptide repeat family.</text>
</comment>
<keyword evidence="6" id="KW-1185">Reference proteome</keyword>
<dbReference type="InterPro" id="IPR018357">
    <property type="entry name" value="Hexapep_transf_CS"/>
</dbReference>
<dbReference type="InterPro" id="IPR001451">
    <property type="entry name" value="Hexapep"/>
</dbReference>
<evidence type="ECO:0000313" key="6">
    <source>
        <dbReference type="Proteomes" id="UP000596427"/>
    </source>
</evidence>
<evidence type="ECO:0000313" key="5">
    <source>
        <dbReference type="EMBL" id="QRG05279.1"/>
    </source>
</evidence>
<evidence type="ECO:0000256" key="3">
    <source>
        <dbReference type="ARBA" id="ARBA00022737"/>
    </source>
</evidence>
<evidence type="ECO:0000256" key="1">
    <source>
        <dbReference type="ARBA" id="ARBA00007274"/>
    </source>
</evidence>
<dbReference type="PROSITE" id="PS00101">
    <property type="entry name" value="HEXAPEP_TRANSFERASES"/>
    <property type="match status" value="1"/>
</dbReference>
<dbReference type="SUPFAM" id="SSF51161">
    <property type="entry name" value="Trimeric LpxA-like enzymes"/>
    <property type="match status" value="1"/>
</dbReference>
<organism evidence="5 6">
    <name type="scientific">Xanthobacter dioxanivorans</name>
    <dbReference type="NCBI Taxonomy" id="2528964"/>
    <lineage>
        <taxon>Bacteria</taxon>
        <taxon>Pseudomonadati</taxon>
        <taxon>Pseudomonadota</taxon>
        <taxon>Alphaproteobacteria</taxon>
        <taxon>Hyphomicrobiales</taxon>
        <taxon>Xanthobacteraceae</taxon>
        <taxon>Xanthobacter</taxon>
    </lineage>
</organism>
<accession>A0A974PKP9</accession>
<dbReference type="Gene3D" id="2.160.10.10">
    <property type="entry name" value="Hexapeptide repeat proteins"/>
    <property type="match status" value="1"/>
</dbReference>
<dbReference type="KEGG" id="xdi:EZH22_19565"/>
<name>A0A974PKP9_9HYPH</name>
<sequence length="228" mass="24758">MPLASLVSIVPPPPAAGARNFRLEPPARITKQIRWDTAVEVGAFTMLHGPGEIVCASIGRYCSIAPGVVIGANEHAMEWLTTSSLAENPNLFGWHRALAGEEGPARNFAGSLRPIKIGNDVWIGQNAFIRGGVTIGDGAVIGGMSNVIQSVPPYAIVAGNPARIIRYRFDGPTIARLCASSWWRYSLVDLQRFDLSDPLRALDEIDKAIEECRLREYNPGWLTVADLL</sequence>
<dbReference type="RefSeq" id="WP_203192147.1">
    <property type="nucleotide sequence ID" value="NZ_CP063362.1"/>
</dbReference>
<dbReference type="CDD" id="cd03349">
    <property type="entry name" value="LbH_XAT"/>
    <property type="match status" value="1"/>
</dbReference>
<evidence type="ECO:0000256" key="2">
    <source>
        <dbReference type="ARBA" id="ARBA00022679"/>
    </source>
</evidence>
<gene>
    <name evidence="5" type="ORF">EZH22_19565</name>
</gene>
<dbReference type="GO" id="GO:0016746">
    <property type="term" value="F:acyltransferase activity"/>
    <property type="evidence" value="ECO:0007669"/>
    <property type="project" value="UniProtKB-KW"/>
</dbReference>
<dbReference type="InterPro" id="IPR011004">
    <property type="entry name" value="Trimer_LpxA-like_sf"/>
</dbReference>
<dbReference type="PANTHER" id="PTHR43300:SF11">
    <property type="entry name" value="ACETYLTRANSFERASE RV3034C-RELATED"/>
    <property type="match status" value="1"/>
</dbReference>